<dbReference type="AlphaFoldDB" id="A0A0N0UAZ3"/>
<dbReference type="EMBL" id="LIST01000001">
    <property type="protein sequence ID" value="KOX97734.1"/>
    <property type="molecule type" value="Genomic_DNA"/>
</dbReference>
<evidence type="ECO:0000313" key="1">
    <source>
        <dbReference type="EMBL" id="KOX97734.1"/>
    </source>
</evidence>
<keyword evidence="2" id="KW-1185">Reference proteome</keyword>
<dbReference type="RefSeq" id="WP_053770428.1">
    <property type="nucleotide sequence ID" value="NZ_LIST01000001.1"/>
</dbReference>
<sequence>MNIVDGDKAECARCGEVYPLADVSLLEKDTNRDYERVLCEECVEVVGVPRGYSLRRDITFLAR</sequence>
<dbReference type="OrthoDB" id="316398at2157"/>
<proteinExistence type="predicted"/>
<evidence type="ECO:0000313" key="2">
    <source>
        <dbReference type="Proteomes" id="UP000037747"/>
    </source>
</evidence>
<reference evidence="1 2" key="1">
    <citation type="submission" date="2015-08" db="EMBL/GenBank/DDBJ databases">
        <title>Genomes of Isolates from Cabo Rojo, PR.</title>
        <authorList>
            <person name="Sanchez-Nieves R.L."/>
            <person name="Montalvo-Rodriguez R."/>
        </authorList>
    </citation>
    <scope>NUCLEOTIDE SEQUENCE [LARGE SCALE GENOMIC DNA]</scope>
    <source>
        <strain evidence="1 2">5</strain>
    </source>
</reference>
<comment type="caution">
    <text evidence="1">The sequence shown here is derived from an EMBL/GenBank/DDBJ whole genome shotgun (WGS) entry which is preliminary data.</text>
</comment>
<gene>
    <name evidence="1" type="ORF">AMR74_02225</name>
</gene>
<accession>A0A0N0UAZ3</accession>
<organism evidence="1 2">
    <name type="scientific">Halorubrum tropicale</name>
    <dbReference type="NCBI Taxonomy" id="1765655"/>
    <lineage>
        <taxon>Archaea</taxon>
        <taxon>Methanobacteriati</taxon>
        <taxon>Methanobacteriota</taxon>
        <taxon>Stenosarchaea group</taxon>
        <taxon>Halobacteria</taxon>
        <taxon>Halobacteriales</taxon>
        <taxon>Haloferacaceae</taxon>
        <taxon>Halorubrum</taxon>
    </lineage>
</organism>
<name>A0A0N0UAZ3_9EURY</name>
<dbReference type="Proteomes" id="UP000037747">
    <property type="component" value="Unassembled WGS sequence"/>
</dbReference>
<protein>
    <submittedName>
        <fullName evidence="1">Uncharacterized protein</fullName>
    </submittedName>
</protein>
<dbReference type="STRING" id="1765655.AMR74_02225"/>